<dbReference type="EMBL" id="JANRHH010000034">
    <property type="protein sequence ID" value="MDN4593919.1"/>
    <property type="molecule type" value="Genomic_DNA"/>
</dbReference>
<accession>A0ABT8IMA1</accession>
<organism evidence="1 2">
    <name type="scientific">Polycladomyces subterraneus</name>
    <dbReference type="NCBI Taxonomy" id="1016997"/>
    <lineage>
        <taxon>Bacteria</taxon>
        <taxon>Bacillati</taxon>
        <taxon>Bacillota</taxon>
        <taxon>Bacilli</taxon>
        <taxon>Bacillales</taxon>
        <taxon>Thermoactinomycetaceae</taxon>
        <taxon>Polycladomyces</taxon>
    </lineage>
</organism>
<reference evidence="1" key="1">
    <citation type="submission" date="2022-08" db="EMBL/GenBank/DDBJ databases">
        <title>Polycladomyces zharkentsis sp. nov., a novel thermophilic CMC and starch-degrading bacterium isolated from a geothermal spring in Kazakhstan.</title>
        <authorList>
            <person name="Mashzhan A."/>
            <person name="Kistaubaeva A."/>
            <person name="Javier-Lopez R."/>
            <person name="Birkeland N.-K."/>
        </authorList>
    </citation>
    <scope>NUCLEOTIDE SEQUENCE</scope>
    <source>
        <strain evidence="1">KSR 13</strain>
    </source>
</reference>
<name>A0ABT8IMA1_9BACL</name>
<evidence type="ECO:0000313" key="1">
    <source>
        <dbReference type="EMBL" id="MDN4593919.1"/>
    </source>
</evidence>
<evidence type="ECO:0000313" key="2">
    <source>
        <dbReference type="Proteomes" id="UP001174196"/>
    </source>
</evidence>
<gene>
    <name evidence="1" type="ORF">NWF35_08395</name>
</gene>
<proteinExistence type="predicted"/>
<sequence length="114" mass="12530">MEVIFHHPLSQSASVNLDPSKRRTRTEWICQMRLCGSKKGGSILAIDLNPLLCLGGDIMLPKCPHINTTTGATAAGCFLLTHLLFFQYRDGNIVSPKSVGVDTYRHIQVCKSST</sequence>
<keyword evidence="2" id="KW-1185">Reference proteome</keyword>
<dbReference type="Proteomes" id="UP001174196">
    <property type="component" value="Unassembled WGS sequence"/>
</dbReference>
<dbReference type="RefSeq" id="WP_301238604.1">
    <property type="nucleotide sequence ID" value="NZ_JANRHH010000034.1"/>
</dbReference>
<comment type="caution">
    <text evidence="1">The sequence shown here is derived from an EMBL/GenBank/DDBJ whole genome shotgun (WGS) entry which is preliminary data.</text>
</comment>
<protein>
    <submittedName>
        <fullName evidence="1">Uncharacterized protein</fullName>
    </submittedName>
</protein>